<protein>
    <submittedName>
        <fullName evidence="2">Uncharacterized protein</fullName>
    </submittedName>
</protein>
<sequence>MTDWFRYCDGGRAEAGFTNKAKGFGDCVVRTIAIATGRGYQQAYDDIFGTGKTSPLWYRTDEKCTPLRGFQLMPGNECPDDGVCNAITKRVLKLEYGWVYHDAPGPFVLSHLPLGPVIVQMDSMPHHCAVIDRVIYDDCDEADEPSQGGSATIKGYWTPPPPLSVP</sequence>
<proteinExistence type="predicted"/>
<accession>A0A7I7YP76</accession>
<keyword evidence="3" id="KW-1185">Reference proteome</keyword>
<evidence type="ECO:0000313" key="2">
    <source>
        <dbReference type="EMBL" id="BBZ43658.1"/>
    </source>
</evidence>
<reference evidence="2 3" key="1">
    <citation type="journal article" date="2019" name="Emerg. Microbes Infect.">
        <title>Comprehensive subspecies identification of 175 nontuberculous mycobacteria species based on 7547 genomic profiles.</title>
        <authorList>
            <person name="Matsumoto Y."/>
            <person name="Kinjo T."/>
            <person name="Motooka D."/>
            <person name="Nabeya D."/>
            <person name="Jung N."/>
            <person name="Uechi K."/>
            <person name="Horii T."/>
            <person name="Iida T."/>
            <person name="Fujita J."/>
            <person name="Nakamura S."/>
        </authorList>
    </citation>
    <scope>NUCLEOTIDE SEQUENCE [LARGE SCALE GENOMIC DNA]</scope>
    <source>
        <strain evidence="2 3">JCM 14742</strain>
    </source>
</reference>
<evidence type="ECO:0000256" key="1">
    <source>
        <dbReference type="SAM" id="MobiDB-lite"/>
    </source>
</evidence>
<dbReference type="AlphaFoldDB" id="A0A7I7YP76"/>
<dbReference type="OrthoDB" id="9129295at2"/>
<name>A0A7I7YP76_9MYCO</name>
<evidence type="ECO:0000313" key="3">
    <source>
        <dbReference type="Proteomes" id="UP000467105"/>
    </source>
</evidence>
<feature type="region of interest" description="Disordered" evidence="1">
    <location>
        <begin position="141"/>
        <end position="166"/>
    </location>
</feature>
<dbReference type="RefSeq" id="WP_139825947.1">
    <property type="nucleotide sequence ID" value="NZ_AP022614.1"/>
</dbReference>
<organism evidence="2 3">
    <name type="scientific">Mycobacterium parmense</name>
    <dbReference type="NCBI Taxonomy" id="185642"/>
    <lineage>
        <taxon>Bacteria</taxon>
        <taxon>Bacillati</taxon>
        <taxon>Actinomycetota</taxon>
        <taxon>Actinomycetes</taxon>
        <taxon>Mycobacteriales</taxon>
        <taxon>Mycobacteriaceae</taxon>
        <taxon>Mycobacterium</taxon>
        <taxon>Mycobacterium simiae complex</taxon>
    </lineage>
</organism>
<dbReference type="Proteomes" id="UP000467105">
    <property type="component" value="Chromosome"/>
</dbReference>
<gene>
    <name evidence="2" type="ORF">MPRM_09390</name>
</gene>
<dbReference type="EMBL" id="AP022614">
    <property type="protein sequence ID" value="BBZ43658.1"/>
    <property type="molecule type" value="Genomic_DNA"/>
</dbReference>